<dbReference type="SMART" id="SM00062">
    <property type="entry name" value="PBPb"/>
    <property type="match status" value="1"/>
</dbReference>
<dbReference type="Gene3D" id="3.40.190.10">
    <property type="entry name" value="Periplasmic binding protein-like II"/>
    <property type="match status" value="2"/>
</dbReference>
<comment type="caution">
    <text evidence="4">The sequence shown here is derived from an EMBL/GenBank/DDBJ whole genome shotgun (WGS) entry which is preliminary data.</text>
</comment>
<evidence type="ECO:0000256" key="2">
    <source>
        <dbReference type="SAM" id="SignalP"/>
    </source>
</evidence>
<gene>
    <name evidence="4" type="ORF">C8E87_0413</name>
</gene>
<dbReference type="PANTHER" id="PTHR35936">
    <property type="entry name" value="MEMBRANE-BOUND LYTIC MUREIN TRANSGLYCOSYLASE F"/>
    <property type="match status" value="1"/>
</dbReference>
<evidence type="ECO:0000313" key="5">
    <source>
        <dbReference type="Proteomes" id="UP000294901"/>
    </source>
</evidence>
<dbReference type="SUPFAM" id="SSF53850">
    <property type="entry name" value="Periplasmic binding protein-like II"/>
    <property type="match status" value="1"/>
</dbReference>
<reference evidence="4 5" key="1">
    <citation type="submission" date="2019-03" db="EMBL/GenBank/DDBJ databases">
        <title>Sequencing the genomes of 1000 actinobacteria strains.</title>
        <authorList>
            <person name="Klenk H.-P."/>
        </authorList>
    </citation>
    <scope>NUCLEOTIDE SEQUENCE [LARGE SCALE GENOMIC DNA]</scope>
    <source>
        <strain evidence="4 5">DSM 43805</strain>
    </source>
</reference>
<dbReference type="PANTHER" id="PTHR35936:SF17">
    <property type="entry name" value="ARGININE-BINDING EXTRACELLULAR PROTEIN ARTP"/>
    <property type="match status" value="1"/>
</dbReference>
<protein>
    <submittedName>
        <fullName evidence="4">Amino acid ABC transporter substrate-binding protein (PAAT family)</fullName>
    </submittedName>
</protein>
<dbReference type="RefSeq" id="WP_133871534.1">
    <property type="nucleotide sequence ID" value="NZ_BOMD01000071.1"/>
</dbReference>
<evidence type="ECO:0000256" key="1">
    <source>
        <dbReference type="ARBA" id="ARBA00022729"/>
    </source>
</evidence>
<dbReference type="AlphaFoldDB" id="A0A4R6JKP1"/>
<organism evidence="4 5">
    <name type="scientific">Paractinoplanes brasiliensis</name>
    <dbReference type="NCBI Taxonomy" id="52695"/>
    <lineage>
        <taxon>Bacteria</taxon>
        <taxon>Bacillati</taxon>
        <taxon>Actinomycetota</taxon>
        <taxon>Actinomycetes</taxon>
        <taxon>Micromonosporales</taxon>
        <taxon>Micromonosporaceae</taxon>
        <taxon>Paractinoplanes</taxon>
    </lineage>
</organism>
<name>A0A4R6JKP1_9ACTN</name>
<dbReference type="EMBL" id="SNWR01000001">
    <property type="protein sequence ID" value="TDO36830.1"/>
    <property type="molecule type" value="Genomic_DNA"/>
</dbReference>
<dbReference type="OrthoDB" id="4633994at2"/>
<dbReference type="Proteomes" id="UP000294901">
    <property type="component" value="Unassembled WGS sequence"/>
</dbReference>
<feature type="chain" id="PRO_5038559165" evidence="2">
    <location>
        <begin position="21"/>
        <end position="312"/>
    </location>
</feature>
<feature type="signal peptide" evidence="2">
    <location>
        <begin position="1"/>
        <end position="20"/>
    </location>
</feature>
<dbReference type="PROSITE" id="PS51257">
    <property type="entry name" value="PROKAR_LIPOPROTEIN"/>
    <property type="match status" value="1"/>
</dbReference>
<evidence type="ECO:0000259" key="3">
    <source>
        <dbReference type="SMART" id="SM00062"/>
    </source>
</evidence>
<evidence type="ECO:0000313" key="4">
    <source>
        <dbReference type="EMBL" id="TDO36830.1"/>
    </source>
</evidence>
<keyword evidence="5" id="KW-1185">Reference proteome</keyword>
<feature type="domain" description="Solute-binding protein family 3/N-terminal" evidence="3">
    <location>
        <begin position="68"/>
        <end position="288"/>
    </location>
</feature>
<dbReference type="Pfam" id="PF00497">
    <property type="entry name" value="SBP_bac_3"/>
    <property type="match status" value="1"/>
</dbReference>
<keyword evidence="1 2" id="KW-0732">Signal</keyword>
<proteinExistence type="predicted"/>
<accession>A0A4R6JKP1</accession>
<sequence>MRLSRSPLFLIALTAIVAGCSTPTDDVASPAAEAPSAAVDSSLAGELPDAIKSSKQISLGALWETPPVISVTTTNTSTPVGIAPDLAAAIAPVLGVKVVWKNMQWPAQLPGVQSGSVDALWGQVSATEEREKSVVDLVPFYKSTMALLMLGDKASGVTGLAGMCGKKVGLPVGSIQSQTVKKVSAESCSADPIQLAEYSGATAAISAVRAGTVDAWMDSTTSQEATVKKSGSAFRVVEVPTSEFAAQYTTIAIGKSQPGLTRAVLGAMKKIVADGTYDKIMAKYDMSSAAITSDELVANPVSKTAVGEKAAS</sequence>
<dbReference type="InterPro" id="IPR001638">
    <property type="entry name" value="Solute-binding_3/MltF_N"/>
</dbReference>